<accession>A0A161KD59</accession>
<organism evidence="2">
    <name type="scientific">hydrothermal vent metagenome</name>
    <dbReference type="NCBI Taxonomy" id="652676"/>
    <lineage>
        <taxon>unclassified sequences</taxon>
        <taxon>metagenomes</taxon>
        <taxon>ecological metagenomes</taxon>
    </lineage>
</organism>
<reference evidence="2" key="1">
    <citation type="submission" date="2015-10" db="EMBL/GenBank/DDBJ databases">
        <authorList>
            <person name="Gilbert D.G."/>
        </authorList>
    </citation>
    <scope>NUCLEOTIDE SEQUENCE</scope>
</reference>
<dbReference type="AlphaFoldDB" id="A0A161KD59"/>
<protein>
    <submittedName>
        <fullName evidence="2">Uncharacterized protein</fullName>
    </submittedName>
</protein>
<evidence type="ECO:0000256" key="1">
    <source>
        <dbReference type="SAM" id="MobiDB-lite"/>
    </source>
</evidence>
<feature type="region of interest" description="Disordered" evidence="1">
    <location>
        <begin position="531"/>
        <end position="602"/>
    </location>
</feature>
<feature type="compositionally biased region" description="Basic residues" evidence="1">
    <location>
        <begin position="557"/>
        <end position="566"/>
    </location>
</feature>
<name>A0A161KD59_9ZZZZ</name>
<dbReference type="EMBL" id="CZQE01000258">
    <property type="protein sequence ID" value="CUS45432.1"/>
    <property type="molecule type" value="Genomic_DNA"/>
</dbReference>
<feature type="compositionally biased region" description="Polar residues" evidence="1">
    <location>
        <begin position="539"/>
        <end position="551"/>
    </location>
</feature>
<proteinExistence type="predicted"/>
<feature type="compositionally biased region" description="Polar residues" evidence="1">
    <location>
        <begin position="583"/>
        <end position="602"/>
    </location>
</feature>
<feature type="region of interest" description="Disordered" evidence="1">
    <location>
        <begin position="312"/>
        <end position="331"/>
    </location>
</feature>
<gene>
    <name evidence="2" type="ORF">MGWOODY_Smn2548</name>
</gene>
<evidence type="ECO:0000313" key="2">
    <source>
        <dbReference type="EMBL" id="CUS45432.1"/>
    </source>
</evidence>
<sequence length="602" mass="65090">MVRPAHLDRTILPRMKIGIGEVEPELRDRRGGREHLNAVLARQCRPVAGRRDVQRGRIGRVDLGFELAIKIGGADRRVVPREILLDAGFPALGLFRLQVRVADIFAVGITIELIIARVLDAGAIGPADSRAGIEPVAALRPPRRHVGETRVQIATDRRPERQPVVDEQVILTHQPDIVGVPLALKDEGRRRRVLEFLALNIDRARYAALEGIGAEAEGRFERSLVATPLVAIIEPGAGIALAGRVGELTRQGIGPAAVSQRKLGADQAVKSRVGKPHARAVDCIAEQRARRIALAVVRQGVGVAVAAHPGQLEDRRGRPGQLGARANAGRADVARPVARGRRAVGTVERARHRIIEITGDAGDARATRCRPERTAFGPDLDAGRLGTSQGDVLDHAADRVGTIKRRLLAAQHLDLGILVGDQRAEIIFAIIGVRGLDAVDQHQHVIALGAANADLGQAADRTGAVDRDSGDVAQHVRDDPRLALLQRGIVDDGDRRTEILDRDTVARARRGDDDIVALVVGGRLGRIALRERRRRSDQRNGGNENSGQHGNTPWRRATARRGKPTFHGRPARDNGRTPISAHASRTSRPQPHGSSLRRSTVP</sequence>